<reference evidence="1" key="1">
    <citation type="journal article" date="2015" name="Nature">
        <title>Complex archaea that bridge the gap between prokaryotes and eukaryotes.</title>
        <authorList>
            <person name="Spang A."/>
            <person name="Saw J.H."/>
            <person name="Jorgensen S.L."/>
            <person name="Zaremba-Niedzwiedzka K."/>
            <person name="Martijn J."/>
            <person name="Lind A.E."/>
            <person name="van Eijk R."/>
            <person name="Schleper C."/>
            <person name="Guy L."/>
            <person name="Ettema T.J."/>
        </authorList>
    </citation>
    <scope>NUCLEOTIDE SEQUENCE</scope>
</reference>
<sequence>MFISPIAQKSSAKIATLTAGDIIRRRRTYDPVLVSGPLNAHTLAYKVIEARFLSVRYDRDFGKVEAMVEVTYSSHPSVPPRTVCLLTSVPSRGIGQRQEFRQRLVQRAVSISVMFDRLNKGDATLRAA</sequence>
<dbReference type="EMBL" id="LAZR01048198">
    <property type="protein sequence ID" value="KKK92470.1"/>
    <property type="molecule type" value="Genomic_DNA"/>
</dbReference>
<gene>
    <name evidence="1" type="ORF">LCGC14_2702620</name>
</gene>
<name>A0A0F9A2X5_9ZZZZ</name>
<protein>
    <submittedName>
        <fullName evidence="1">Uncharacterized protein</fullName>
    </submittedName>
</protein>
<organism evidence="1">
    <name type="scientific">marine sediment metagenome</name>
    <dbReference type="NCBI Taxonomy" id="412755"/>
    <lineage>
        <taxon>unclassified sequences</taxon>
        <taxon>metagenomes</taxon>
        <taxon>ecological metagenomes</taxon>
    </lineage>
</organism>
<dbReference type="AlphaFoldDB" id="A0A0F9A2X5"/>
<accession>A0A0F9A2X5</accession>
<comment type="caution">
    <text evidence="1">The sequence shown here is derived from an EMBL/GenBank/DDBJ whole genome shotgun (WGS) entry which is preliminary data.</text>
</comment>
<proteinExistence type="predicted"/>
<evidence type="ECO:0000313" key="1">
    <source>
        <dbReference type="EMBL" id="KKK92470.1"/>
    </source>
</evidence>